<proteinExistence type="predicted"/>
<protein>
    <submittedName>
        <fullName evidence="2">Uncharacterized protein</fullName>
    </submittedName>
</protein>
<name>A0A5M3XD96_9ACTN</name>
<dbReference type="EMBL" id="BLAF01000006">
    <property type="protein sequence ID" value="GES18169.1"/>
    <property type="molecule type" value="Genomic_DNA"/>
</dbReference>
<comment type="caution">
    <text evidence="2">The sequence shown here is derived from an EMBL/GenBank/DDBJ whole genome shotgun (WGS) entry which is preliminary data.</text>
</comment>
<keyword evidence="1" id="KW-0472">Membrane</keyword>
<organism evidence="2 3">
    <name type="scientific">Acrocarpospora pleiomorpha</name>
    <dbReference type="NCBI Taxonomy" id="90975"/>
    <lineage>
        <taxon>Bacteria</taxon>
        <taxon>Bacillati</taxon>
        <taxon>Actinomycetota</taxon>
        <taxon>Actinomycetes</taxon>
        <taxon>Streptosporangiales</taxon>
        <taxon>Streptosporangiaceae</taxon>
        <taxon>Acrocarpospora</taxon>
    </lineage>
</organism>
<dbReference type="Proteomes" id="UP000377595">
    <property type="component" value="Unassembled WGS sequence"/>
</dbReference>
<evidence type="ECO:0000313" key="2">
    <source>
        <dbReference type="EMBL" id="GES18169.1"/>
    </source>
</evidence>
<reference evidence="2 3" key="1">
    <citation type="submission" date="2019-10" db="EMBL/GenBank/DDBJ databases">
        <title>Whole genome shotgun sequence of Acrocarpospora pleiomorpha NBRC 16267.</title>
        <authorList>
            <person name="Ichikawa N."/>
            <person name="Kimura A."/>
            <person name="Kitahashi Y."/>
            <person name="Komaki H."/>
            <person name="Oguchi A."/>
        </authorList>
    </citation>
    <scope>NUCLEOTIDE SEQUENCE [LARGE SCALE GENOMIC DNA]</scope>
    <source>
        <strain evidence="2 3">NBRC 16267</strain>
    </source>
</reference>
<keyword evidence="1" id="KW-0812">Transmembrane</keyword>
<accession>A0A5M3XD96</accession>
<sequence>MELAADPAIEPEETPPRRSWPVRAAAALGRWVDGLELDRWDDICLLGVVILGAGLWVWFGLGPALTVTGVLVLALGAAGARSVGAQVLDPVRELEPLDPPRRPLRGA</sequence>
<gene>
    <name evidence="2" type="ORF">Aple_010640</name>
</gene>
<dbReference type="AlphaFoldDB" id="A0A5M3XD96"/>
<evidence type="ECO:0000313" key="3">
    <source>
        <dbReference type="Proteomes" id="UP000377595"/>
    </source>
</evidence>
<feature type="transmembrane region" description="Helical" evidence="1">
    <location>
        <begin position="65"/>
        <end position="84"/>
    </location>
</feature>
<dbReference type="RefSeq" id="WP_170321291.1">
    <property type="nucleotide sequence ID" value="NZ_BAAAHM010000017.1"/>
</dbReference>
<keyword evidence="1" id="KW-1133">Transmembrane helix</keyword>
<keyword evidence="3" id="KW-1185">Reference proteome</keyword>
<evidence type="ECO:0000256" key="1">
    <source>
        <dbReference type="SAM" id="Phobius"/>
    </source>
</evidence>